<protein>
    <submittedName>
        <fullName evidence="1">Uncharacterized protein</fullName>
    </submittedName>
</protein>
<dbReference type="Proteomes" id="UP001232063">
    <property type="component" value="Unassembled WGS sequence"/>
</dbReference>
<dbReference type="EMBL" id="JASJOU010000008">
    <property type="protein sequence ID" value="MDJ1503532.1"/>
    <property type="molecule type" value="Genomic_DNA"/>
</dbReference>
<proteinExistence type="predicted"/>
<keyword evidence="2" id="KW-1185">Reference proteome</keyword>
<comment type="caution">
    <text evidence="1">The sequence shown here is derived from an EMBL/GenBank/DDBJ whole genome shotgun (WGS) entry which is preliminary data.</text>
</comment>
<evidence type="ECO:0000313" key="2">
    <source>
        <dbReference type="Proteomes" id="UP001232063"/>
    </source>
</evidence>
<reference evidence="1" key="1">
    <citation type="submission" date="2023-05" db="EMBL/GenBank/DDBJ databases">
        <authorList>
            <person name="Zhang X."/>
        </authorList>
    </citation>
    <scope>NUCLEOTIDE SEQUENCE</scope>
    <source>
        <strain evidence="1">BD1B2-1</strain>
    </source>
</reference>
<dbReference type="RefSeq" id="WP_314514150.1">
    <property type="nucleotide sequence ID" value="NZ_JASJOU010000008.1"/>
</dbReference>
<accession>A0AAE3R8I2</accession>
<name>A0AAE3R8I2_9BACT</name>
<sequence length="66" mass="7582">MNSSEAKTYFTSFQYVLGRPHTLKLAIRLPYVNTLFDVFYLFKGLTLRMGLLNSMRICTTVVSLIS</sequence>
<evidence type="ECO:0000313" key="1">
    <source>
        <dbReference type="EMBL" id="MDJ1503532.1"/>
    </source>
</evidence>
<organism evidence="1 2">
    <name type="scientific">Xanthocytophaga agilis</name>
    <dbReference type="NCBI Taxonomy" id="3048010"/>
    <lineage>
        <taxon>Bacteria</taxon>
        <taxon>Pseudomonadati</taxon>
        <taxon>Bacteroidota</taxon>
        <taxon>Cytophagia</taxon>
        <taxon>Cytophagales</taxon>
        <taxon>Rhodocytophagaceae</taxon>
        <taxon>Xanthocytophaga</taxon>
    </lineage>
</organism>
<gene>
    <name evidence="1" type="ORF">QNI22_22890</name>
</gene>
<dbReference type="AlphaFoldDB" id="A0AAE3R8I2"/>